<proteinExistence type="predicted"/>
<sequence length="154" mass="17603">MRPPPPPQLSQIVGGHPPQIQQPDAVMHLEIDQGHTLNFLPAEPEEETKSREKLIDIIIESDQQPNPLTKLDSKIHQIMSKYVDKKLTKQKEDYETKLQNLQEQIAKLNRPAPPAPEIDYSSVSKIVCKDKGFLDELVRVVNNVWDKREKVDPA</sequence>
<reference evidence="3 4" key="1">
    <citation type="submission" date="2024-04" db="EMBL/GenBank/DDBJ databases">
        <title>Tritrichomonas musculus Genome.</title>
        <authorList>
            <person name="Alves-Ferreira E."/>
            <person name="Grigg M."/>
            <person name="Lorenzi H."/>
            <person name="Galac M."/>
        </authorList>
    </citation>
    <scope>NUCLEOTIDE SEQUENCE [LARGE SCALE GENOMIC DNA]</scope>
    <source>
        <strain evidence="3 4">EAF2021</strain>
    </source>
</reference>
<evidence type="ECO:0000256" key="2">
    <source>
        <dbReference type="SAM" id="MobiDB-lite"/>
    </source>
</evidence>
<name>A0ABR2IQ99_9EUKA</name>
<evidence type="ECO:0000313" key="3">
    <source>
        <dbReference type="EMBL" id="KAK8866513.1"/>
    </source>
</evidence>
<feature type="coiled-coil region" evidence="1">
    <location>
        <begin position="84"/>
        <end position="111"/>
    </location>
</feature>
<protein>
    <submittedName>
        <fullName evidence="3">Uncharacterized protein</fullName>
    </submittedName>
</protein>
<dbReference type="Proteomes" id="UP001470230">
    <property type="component" value="Unassembled WGS sequence"/>
</dbReference>
<gene>
    <name evidence="3" type="ORF">M9Y10_009477</name>
</gene>
<organism evidence="3 4">
    <name type="scientific">Tritrichomonas musculus</name>
    <dbReference type="NCBI Taxonomy" id="1915356"/>
    <lineage>
        <taxon>Eukaryota</taxon>
        <taxon>Metamonada</taxon>
        <taxon>Parabasalia</taxon>
        <taxon>Tritrichomonadida</taxon>
        <taxon>Tritrichomonadidae</taxon>
        <taxon>Tritrichomonas</taxon>
    </lineage>
</organism>
<comment type="caution">
    <text evidence="3">The sequence shown here is derived from an EMBL/GenBank/DDBJ whole genome shotgun (WGS) entry which is preliminary data.</text>
</comment>
<keyword evidence="4" id="KW-1185">Reference proteome</keyword>
<accession>A0ABR2IQ99</accession>
<feature type="region of interest" description="Disordered" evidence="2">
    <location>
        <begin position="1"/>
        <end position="20"/>
    </location>
</feature>
<dbReference type="EMBL" id="JAPFFF010000015">
    <property type="protein sequence ID" value="KAK8866513.1"/>
    <property type="molecule type" value="Genomic_DNA"/>
</dbReference>
<keyword evidence="1" id="KW-0175">Coiled coil</keyword>
<evidence type="ECO:0000256" key="1">
    <source>
        <dbReference type="SAM" id="Coils"/>
    </source>
</evidence>
<evidence type="ECO:0000313" key="4">
    <source>
        <dbReference type="Proteomes" id="UP001470230"/>
    </source>
</evidence>